<proteinExistence type="predicted"/>
<evidence type="ECO:0000313" key="2">
    <source>
        <dbReference type="Proteomes" id="UP001238334"/>
    </source>
</evidence>
<accession>A0A9Y2P488</accession>
<dbReference type="RefSeq" id="WP_270919899.1">
    <property type="nucleotide sequence ID" value="NZ_CP127247.1"/>
</dbReference>
<evidence type="ECO:0000313" key="1">
    <source>
        <dbReference type="EMBL" id="WIY25064.1"/>
    </source>
</evidence>
<keyword evidence="2" id="KW-1185">Reference proteome</keyword>
<dbReference type="KEGG" id="ppso:QPJ95_21665"/>
<dbReference type="EMBL" id="CP127247">
    <property type="protein sequence ID" value="WIY25064.1"/>
    <property type="molecule type" value="Genomic_DNA"/>
</dbReference>
<name>A0A9Y2P488_9RHOB</name>
<dbReference type="AlphaFoldDB" id="A0A9Y2P488"/>
<organism evidence="1 2">
    <name type="scientific">Parasedimentitalea psychrophila</name>
    <dbReference type="NCBI Taxonomy" id="2997337"/>
    <lineage>
        <taxon>Bacteria</taxon>
        <taxon>Pseudomonadati</taxon>
        <taxon>Pseudomonadota</taxon>
        <taxon>Alphaproteobacteria</taxon>
        <taxon>Rhodobacterales</taxon>
        <taxon>Paracoccaceae</taxon>
        <taxon>Parasedimentitalea</taxon>
    </lineage>
</organism>
<gene>
    <name evidence="1" type="ORF">QPJ95_21665</name>
</gene>
<sequence length="109" mass="12223">MFNIVTIPKFSRIVKVQVPEGDGHTEQTFKAHFKAGKDDGIMSLKWNEVEPIKKALREVLISADELIDDKGKPVSYNDEVREGLLCLTYVRTALLKAYIIGQTQDTSGN</sequence>
<protein>
    <submittedName>
        <fullName evidence="1">Uncharacterized protein</fullName>
    </submittedName>
</protein>
<dbReference type="Proteomes" id="UP001238334">
    <property type="component" value="Chromosome"/>
</dbReference>
<reference evidence="1 2" key="1">
    <citation type="submission" date="2023-06" db="EMBL/GenBank/DDBJ databases">
        <title>Parasedimentitalea psychrophila sp. nov., a psychrophilic bacterium isolated from deep-sea sediment.</title>
        <authorList>
            <person name="Li A."/>
        </authorList>
    </citation>
    <scope>NUCLEOTIDE SEQUENCE [LARGE SCALE GENOMIC DNA]</scope>
    <source>
        <strain evidence="1 2">QS115</strain>
    </source>
</reference>